<dbReference type="Proteomes" id="UP000000496">
    <property type="component" value="Chromosome gsn.131"/>
</dbReference>
<dbReference type="HOGENOM" id="CLU_020336_50_1_0"/>
<dbReference type="InterPro" id="IPR050471">
    <property type="entry name" value="AB_hydrolase"/>
</dbReference>
<dbReference type="PANTHER" id="PTHR43433">
    <property type="entry name" value="HYDROLASE, ALPHA/BETA FOLD FAMILY PROTEIN"/>
    <property type="match status" value="1"/>
</dbReference>
<evidence type="ECO:0000313" key="3">
    <source>
        <dbReference type="Proteomes" id="UP000000496"/>
    </source>
</evidence>
<dbReference type="EC" id="3.5.1.-" evidence="2"/>
<evidence type="ECO:0000259" key="1">
    <source>
        <dbReference type="Pfam" id="PF00561"/>
    </source>
</evidence>
<dbReference type="STRING" id="331113.SNE_A20590"/>
<organism evidence="2 3">
    <name type="scientific">Simkania negevensis (strain ATCC VR-1471 / DSM 27360 / Z)</name>
    <dbReference type="NCBI Taxonomy" id="331113"/>
    <lineage>
        <taxon>Bacteria</taxon>
        <taxon>Pseudomonadati</taxon>
        <taxon>Chlamydiota</taxon>
        <taxon>Chlamydiia</taxon>
        <taxon>Parachlamydiales</taxon>
        <taxon>Simkaniaceae</taxon>
        <taxon>Simkania</taxon>
    </lineage>
</organism>
<dbReference type="RefSeq" id="WP_013944402.1">
    <property type="nucleotide sequence ID" value="NC_015713.1"/>
</dbReference>
<dbReference type="KEGG" id="sng:SNE_A20590"/>
<dbReference type="Pfam" id="PF00561">
    <property type="entry name" value="Abhydrolase_1"/>
    <property type="match status" value="1"/>
</dbReference>
<dbReference type="SUPFAM" id="SSF53474">
    <property type="entry name" value="alpha/beta-Hydrolases"/>
    <property type="match status" value="1"/>
</dbReference>
<reference evidence="2 3" key="2">
    <citation type="journal article" date="2011" name="Mol. Biol. Evol.">
        <title>Unity in variety--the pan-genome of the Chlamydiae.</title>
        <authorList>
            <person name="Collingro A."/>
            <person name="Tischler P."/>
            <person name="Weinmaier T."/>
            <person name="Penz T."/>
            <person name="Heinz E."/>
            <person name="Brunham R.C."/>
            <person name="Read T.D."/>
            <person name="Bavoil P.M."/>
            <person name="Sachse K."/>
            <person name="Kahane S."/>
            <person name="Friedman M.G."/>
            <person name="Rattei T."/>
            <person name="Myers G.S."/>
            <person name="Horn M."/>
        </authorList>
    </citation>
    <scope>NUCLEOTIDE SEQUENCE [LARGE SCALE GENOMIC DNA]</scope>
    <source>
        <strain evidence="3">ATCC VR-1471 / Z</strain>
    </source>
</reference>
<dbReference type="AlphaFoldDB" id="F8L3R9"/>
<protein>
    <submittedName>
        <fullName evidence="2">Putative aminoacrylate hydrolase RutD</fullName>
        <ecNumber evidence="2">3.5.1.-</ecNumber>
    </submittedName>
</protein>
<gene>
    <name evidence="2" type="primary">rutD</name>
    <name evidence="2" type="ordered locus">SNE_A20590</name>
</gene>
<dbReference type="Gene3D" id="3.40.50.1820">
    <property type="entry name" value="alpha/beta hydrolase"/>
    <property type="match status" value="1"/>
</dbReference>
<dbReference type="InterPro" id="IPR000073">
    <property type="entry name" value="AB_hydrolase_1"/>
</dbReference>
<evidence type="ECO:0000313" key="2">
    <source>
        <dbReference type="EMBL" id="CCB89936.1"/>
    </source>
</evidence>
<dbReference type="PRINTS" id="PR00111">
    <property type="entry name" value="ABHYDROLASE"/>
</dbReference>
<accession>F8L3R9</accession>
<keyword evidence="2" id="KW-0378">Hydrolase</keyword>
<dbReference type="OrthoDB" id="9773293at2"/>
<sequence>MAFAKINNINMYYEVKGEGEPIVFLSGFSTNRETWRNYSDRLSSSYQTLILDNRGAGESDAPPPPYTIEMMAEDTAALMDHVGIKEATMIGSSMGTAIIQTLALRYPNKVKRGILISPFAKLPLTAVMKSETIGKLLEAGVPLNLVIESVIPWLYSNAFLNDGDRAKNKSQEMLENPYPQTPEGYLGQLTALKTFDSREHVGDIQAEMLLIAGSEDLSTPLYCSQYLADHLPVCTLKVFEHVGHMAHVEQRDKVFEVIQKFLNN</sequence>
<dbReference type="eggNOG" id="COG2267">
    <property type="taxonomic scope" value="Bacteria"/>
</dbReference>
<dbReference type="EMBL" id="FR872582">
    <property type="protein sequence ID" value="CCB89936.1"/>
    <property type="molecule type" value="Genomic_DNA"/>
</dbReference>
<reference key="1">
    <citation type="journal article" date="2011" name="Mol. Biol. Evol.">
        <title>Unity in variety -- the pan-genome of the Chlamydiae.</title>
        <authorList>
            <person name="Collingro A."/>
            <person name="Tischler P."/>
            <person name="Weinmaier T."/>
            <person name="Penz T."/>
            <person name="Heinz E."/>
            <person name="Brunham R.C."/>
            <person name="Read T.D."/>
            <person name="Bavoil P.M."/>
            <person name="Sachse K."/>
            <person name="Kahane S."/>
            <person name="Friedman M.G."/>
            <person name="Rattei T."/>
            <person name="Myers G.S.A."/>
            <person name="Horn M."/>
        </authorList>
    </citation>
    <scope>NUCLEOTIDE SEQUENCE</scope>
    <source>
        <strain>Z</strain>
    </source>
</reference>
<dbReference type="PANTHER" id="PTHR43433:SF5">
    <property type="entry name" value="AB HYDROLASE-1 DOMAIN-CONTAINING PROTEIN"/>
    <property type="match status" value="1"/>
</dbReference>
<dbReference type="GO" id="GO:0016787">
    <property type="term" value="F:hydrolase activity"/>
    <property type="evidence" value="ECO:0007669"/>
    <property type="project" value="UniProtKB-KW"/>
</dbReference>
<name>F8L3R9_SIMNZ</name>
<dbReference type="InterPro" id="IPR029058">
    <property type="entry name" value="AB_hydrolase_fold"/>
</dbReference>
<keyword evidence="3" id="KW-1185">Reference proteome</keyword>
<proteinExistence type="predicted"/>
<feature type="domain" description="AB hydrolase-1" evidence="1">
    <location>
        <begin position="21"/>
        <end position="249"/>
    </location>
</feature>